<evidence type="ECO:0000313" key="1">
    <source>
        <dbReference type="Proteomes" id="UP000887580"/>
    </source>
</evidence>
<proteinExistence type="predicted"/>
<organism evidence="1 2">
    <name type="scientific">Panagrolaimus sp. PS1159</name>
    <dbReference type="NCBI Taxonomy" id="55785"/>
    <lineage>
        <taxon>Eukaryota</taxon>
        <taxon>Metazoa</taxon>
        <taxon>Ecdysozoa</taxon>
        <taxon>Nematoda</taxon>
        <taxon>Chromadorea</taxon>
        <taxon>Rhabditida</taxon>
        <taxon>Tylenchina</taxon>
        <taxon>Panagrolaimomorpha</taxon>
        <taxon>Panagrolaimoidea</taxon>
        <taxon>Panagrolaimidae</taxon>
        <taxon>Panagrolaimus</taxon>
    </lineage>
</organism>
<sequence>MKTKDLSSFGDKFSNTPPSKKDDQYSNLNLNENLKCSTIYPVQYKSILINENRKGFDLKVEQSDRKKENSAKKWNSEVKKGLQLFESLTLKDSEKVQKQQKKNSNANNSTLSLHIAANENSTKDKNSVEGNHFFSKKKIGKTLKDIKQLFILPSLINPFEIPRQQEDEDEKKEPELMQFKASQKLLNPNQLNSSAQNDNADGRKTEEKETMDDSEPLPSTSTALTNLTLPNNFDQTTLSEVILSVHNFLERINCSETTRILRDEINRQQLLAPRHNLLEDRLEPETFEHFSSTHENTSDLIPLIGKLNDISQKRFLNGNQPSTIRLSAHAPYSLTCADTKPGQPQTPPYPAIPTLMPLRLNGFRTKDRLQTIKFGGNVPTQMILSKKILTDFKRHTRMMGHKSPIYCITFDRTGKYIITGADDNLIKVWDAQTCILRYTFRGHSGEICDLAVSHENTLLCSGSNDKTVRIWCMQKGIPKYTFKQHTGQISTVCFPSFFQGGIRYLVSVATDCSIVFYRWISETKDFLGLGERFVHKEGGTARLLSASYSAGGNFAAFAGTQKNIYIYMLDVESVQCIATLKDVHTDQIDTMVWSHRSLKFVSGAHDGRVFLWSFKYNTWKGQDLNLPDSTTAVIIKQTTKKNTNRINTAAWTLDDNFILTTGTDCFVRIWNSKTGELVKSLKGHDKPAYYMRAHPINCDLIISAGYDGNCLIWDVSTLNCIKKIVNTDDSSKNQSIFDAALSPDGQMCVFADDSGHLTINGIFVNEKAKKVPKQQFFNTDYNRCINDINGFVTDTVIGLPPHLCDPPLLERADNIQYPPEWQLMIPGNSARMRHPTPEEMSPGYFNAWKTEDICIPYKNMENVIRTANFEALHHTKEYQREVLKTPPKGWNTEPISLIKKPVARTPAVRQPVVELPISPDLPPNVVYDWTDSEDGDYSASSVSGDSLSEEEQVVQDFLVDDENDSDYYLGYDGPDTVFRNVRRRRPVPAAPASTNNNSGNEAGPSRPRRERRTSETAVGNQSRSNSVSRRINGRHTRANPVADEEIPRARRAGRGRPKRRPRIVESSDEEISTQASPNRATENQVESDENEPVQAAATVTPARGRKPITQFPDWMKVVVPQRFPYIPQLGDRIVYFPQGHLRYIQECKKQNLQPSKKPPGDANSEELQPYRSSFLTLALTNRNGVSTGKRIKLLHHDMNNCPDFIVLQQFYDNSVNYNFAPGSDVEALIDGKWWIGTIQAREFERQGEYNGSQLNSIEIKWENDPNNEKLSPWELQPRTPGRRNGTTSTPEDKELFGTCVVKMEDWPLPTDKELFGTYVVKMEDWPLPTGGPDIGRNTELAREYFLGKLNSAIQQLNRLPLLSPFQHPVNLRSFPDYADRVAYPIDLQTISERITNKYYRTLIHLKKDIQMIAVNATKFNQRASEITVDSKRLVQTLFHVLDTVNPPNASEYFYSLEEKPPSELTAYEQDLSLKIGHESTGNRDHRSVSSVNGDFSSSRNIKDVWMGDCRTACSQVLNEPAKELLRENEEEENSIDEILKNFEAKKYKSPNELLNALTELIQSCLNSYDRRHAKHRTLNTLNQTLDNTFKPIIEKFNRMANERTNNRQKRAAAINASSAWRNGHQQSKETTSGNRELRTRKSNINGEQIMRRSSRYHQEVNYAELNQGNVSRASNEENLNNGYLNSQPGPSRRSQSNIHSPASRVASKTPPSNHQEQESFENNEIDEEEIPAADYQEIYETAEPNTVASSPSVDERNDSDYVGEEDVEEEPEYEEEAVAEPPLSSESEETAVSTGNSSASSRPRKKITRGKRKVRASTDSASSRSSEENIRKSKRKRKAKARQDSPEPPPRKKAKPQPKRPVRTSRTSKRYNEDSDDDQDGEDEYKSPSVTRSGRIVQKKHY</sequence>
<reference evidence="2" key="1">
    <citation type="submission" date="2022-11" db="UniProtKB">
        <authorList>
            <consortium name="WormBaseParasite"/>
        </authorList>
    </citation>
    <scope>IDENTIFICATION</scope>
</reference>
<protein>
    <submittedName>
        <fullName evidence="2">Bromo domain-containing protein</fullName>
    </submittedName>
</protein>
<name>A0AC35FIP8_9BILA</name>
<evidence type="ECO:0000313" key="2">
    <source>
        <dbReference type="WBParaSite" id="PS1159_v2.g17942.t1"/>
    </source>
</evidence>
<dbReference type="Proteomes" id="UP000887580">
    <property type="component" value="Unplaced"/>
</dbReference>
<dbReference type="WBParaSite" id="PS1159_v2.g17942.t1">
    <property type="protein sequence ID" value="PS1159_v2.g17942.t1"/>
    <property type="gene ID" value="PS1159_v2.g17942"/>
</dbReference>
<accession>A0AC35FIP8</accession>